<dbReference type="OrthoDB" id="288942at2759"/>
<organism evidence="3 4">
    <name type="scientific">Cuscuta campestris</name>
    <dbReference type="NCBI Taxonomy" id="132261"/>
    <lineage>
        <taxon>Eukaryota</taxon>
        <taxon>Viridiplantae</taxon>
        <taxon>Streptophyta</taxon>
        <taxon>Embryophyta</taxon>
        <taxon>Tracheophyta</taxon>
        <taxon>Spermatophyta</taxon>
        <taxon>Magnoliopsida</taxon>
        <taxon>eudicotyledons</taxon>
        <taxon>Gunneridae</taxon>
        <taxon>Pentapetalae</taxon>
        <taxon>asterids</taxon>
        <taxon>lamiids</taxon>
        <taxon>Solanales</taxon>
        <taxon>Convolvulaceae</taxon>
        <taxon>Cuscuteae</taxon>
        <taxon>Cuscuta</taxon>
        <taxon>Cuscuta subgen. Grammica</taxon>
        <taxon>Cuscuta sect. Cleistogrammica</taxon>
    </lineage>
</organism>
<dbReference type="GO" id="GO:0004812">
    <property type="term" value="F:aminoacyl-tRNA ligase activity"/>
    <property type="evidence" value="ECO:0007669"/>
    <property type="project" value="InterPro"/>
</dbReference>
<reference evidence="3 4" key="1">
    <citation type="submission" date="2018-04" db="EMBL/GenBank/DDBJ databases">
        <authorList>
            <person name="Vogel A."/>
        </authorList>
    </citation>
    <scope>NUCLEOTIDE SEQUENCE [LARGE SCALE GENOMIC DNA]</scope>
</reference>
<dbReference type="GO" id="GO:0005524">
    <property type="term" value="F:ATP binding"/>
    <property type="evidence" value="ECO:0007669"/>
    <property type="project" value="InterPro"/>
</dbReference>
<dbReference type="AlphaFoldDB" id="A0A484NJE1"/>
<dbReference type="Gene3D" id="3.30.980.10">
    <property type="entry name" value="Threonyl-trna Synthetase, Chain A, domain 2"/>
    <property type="match status" value="1"/>
</dbReference>
<protein>
    <recommendedName>
        <fullName evidence="2">Threonyl/alanyl tRNA synthetase SAD domain-containing protein</fullName>
    </recommendedName>
</protein>
<proteinExistence type="predicted"/>
<dbReference type="Pfam" id="PF07973">
    <property type="entry name" value="tRNA_SAD"/>
    <property type="match status" value="1"/>
</dbReference>
<feature type="domain" description="Threonyl/alanyl tRNA synthetase SAD" evidence="2">
    <location>
        <begin position="118"/>
        <end position="147"/>
    </location>
</feature>
<dbReference type="InterPro" id="IPR018163">
    <property type="entry name" value="Thr/Ala-tRNA-synth_IIc_edit"/>
</dbReference>
<keyword evidence="4" id="KW-1185">Reference proteome</keyword>
<evidence type="ECO:0000313" key="3">
    <source>
        <dbReference type="EMBL" id="VFR01124.1"/>
    </source>
</evidence>
<dbReference type="EMBL" id="OOIL02006729">
    <property type="protein sequence ID" value="VFR01124.1"/>
    <property type="molecule type" value="Genomic_DNA"/>
</dbReference>
<evidence type="ECO:0000313" key="4">
    <source>
        <dbReference type="Proteomes" id="UP000595140"/>
    </source>
</evidence>
<dbReference type="InterPro" id="IPR012947">
    <property type="entry name" value="tRNA_SAD"/>
</dbReference>
<comment type="cofactor">
    <cofactor evidence="1">
        <name>Zn(2+)</name>
        <dbReference type="ChEBI" id="CHEBI:29105"/>
    </cofactor>
</comment>
<gene>
    <name evidence="3" type="ORF">CCAM_LOCUS42899</name>
</gene>
<accession>A0A484NJE1</accession>
<dbReference type="PANTHER" id="PTHR43462">
    <property type="entry name" value="ALANYL-TRNA EDITING PROTEIN"/>
    <property type="match status" value="1"/>
</dbReference>
<evidence type="ECO:0000256" key="1">
    <source>
        <dbReference type="ARBA" id="ARBA00001947"/>
    </source>
</evidence>
<dbReference type="PANTHER" id="PTHR43462:SF2">
    <property type="entry name" value="THREONYL AND ALANYL TRNA SYNTHETASE SECOND ADDITIONAL DOMAIN-CONTAINING PROTEIN"/>
    <property type="match status" value="1"/>
</dbReference>
<name>A0A484NJE1_9ASTE</name>
<dbReference type="GO" id="GO:0043039">
    <property type="term" value="P:tRNA aminoacylation"/>
    <property type="evidence" value="ECO:0007669"/>
    <property type="project" value="InterPro"/>
</dbReference>
<sequence>MLEKGVEVSLTVDEPRRMLNTRLHSAGHLLDICIANVGWGNLLKPLKAYHFPDGPYVEYRGTVPQNELEIKKKELEAEAGNLISAGGKVLASICSYEEACKLCGGNIPDYIPKESTPRILKFGEYPGCPCGGTHVSDVSEINSFKVSQIRTRKGTTKVFYNV</sequence>
<dbReference type="Proteomes" id="UP000595140">
    <property type="component" value="Unassembled WGS sequence"/>
</dbReference>
<dbReference type="FunFam" id="3.30.980.10:FF:000008">
    <property type="entry name" value="Similar to alanyl-tRNA synthetase"/>
    <property type="match status" value="1"/>
</dbReference>
<dbReference type="InterPro" id="IPR051335">
    <property type="entry name" value="Alanyl-tRNA_Editing_Enzymes"/>
</dbReference>
<dbReference type="SUPFAM" id="SSF55186">
    <property type="entry name" value="ThrRS/AlaRS common domain"/>
    <property type="match status" value="1"/>
</dbReference>
<evidence type="ECO:0000259" key="2">
    <source>
        <dbReference type="Pfam" id="PF07973"/>
    </source>
</evidence>